<evidence type="ECO:0000313" key="5">
    <source>
        <dbReference type="EMBL" id="CEP78184.1"/>
    </source>
</evidence>
<dbReference type="PANTHER" id="PTHR35092:SF1">
    <property type="entry name" value="CHLORINASE MJ1651"/>
    <property type="match status" value="1"/>
</dbReference>
<sequence>MLQCQGSKNSSFTKVIVALLVILSTLSMLFAAGRPNALLFLTDFGLKDGAVSAMKGVAFGVDPDLRMFDVTHDIPAFSVWEGAYRLKQTVEYWPTNTVFVCVVDPGVGTERNPIVLKTKTGYYLVGPDNGLFSLVAEDMGIEEVRIIDVEKQRLPGSEKSYTFHGRDIFAYVGARLASGQIKFEDVGPVLEGDIVTIPYQKPTIEGNTVMGNIPVLDIQYGNVWSNIPDELFEMLNPQFGDLFYVEIFEDNNLVFEGEMPFVNSFGDVPEGDTLIYYNSLLNVSVAINMDNFSEVYGVYSGPEWTIKLTKILSEVSGTVSQIDKYGNVRTDIPADALTKEGFEVGDIVVIKVNDHLIQAPFVTTYGDVDRGKPLIRISDNYLTLAINYGNFGETYSLEVGDPVTIQLLKKGAYKSELEIRHLVKTNNRQDYESDEVFANFREVTVGKIGKGKLYRSSHPSIDDPRSSYASQLMKKAGIRTVINLSDSQEELLNNLQYSDYYRSIYEKGNLIALNMGVDPMSEDFANKLREGLLFMIEKEPPYLIHCVEGKDRAGITVALLEAIMDASVEEIYKDYVKSYENYFHVKPGTPAYDAIEKIIADLFKEINNGKPVDDSNIKQVAMKYLTEKVGLTQEQIAQLQEKLK</sequence>
<dbReference type="KEGG" id="dtn:DTL3_0877"/>
<keyword evidence="6" id="KW-1185">Reference proteome</keyword>
<dbReference type="SUPFAM" id="SSF101852">
    <property type="entry name" value="Bacterial fluorinating enzyme, C-terminal domain"/>
    <property type="match status" value="2"/>
</dbReference>
<dbReference type="SUPFAM" id="SSF52799">
    <property type="entry name" value="(Phosphotyrosine protein) phosphatases II"/>
    <property type="match status" value="1"/>
</dbReference>
<dbReference type="Gene3D" id="2.40.30.90">
    <property type="entry name" value="Bacterial fluorinating enzyme like"/>
    <property type="match status" value="2"/>
</dbReference>
<reference evidence="6" key="1">
    <citation type="submission" date="2014-11" db="EMBL/GenBank/DDBJ databases">
        <authorList>
            <person name="Wibberg D."/>
        </authorList>
    </citation>
    <scope>NUCLEOTIDE SEQUENCE [LARGE SCALE GENOMIC DNA]</scope>
    <source>
        <strain evidence="6">L3</strain>
    </source>
</reference>
<evidence type="ECO:0000256" key="2">
    <source>
        <dbReference type="ARBA" id="ARBA00024035"/>
    </source>
</evidence>
<evidence type="ECO:0000313" key="6">
    <source>
        <dbReference type="Proteomes" id="UP000032809"/>
    </source>
</evidence>
<proteinExistence type="inferred from homology"/>
<protein>
    <submittedName>
        <fullName evidence="5">S-adenosyl-l-methionine hydroxide adenosyltransferase</fullName>
    </submittedName>
</protein>
<name>A0A0C7P2L3_DEFTU</name>
<dbReference type="InterPro" id="IPR026893">
    <property type="entry name" value="Tyr/Ser_Pase_IphP-type"/>
</dbReference>
<dbReference type="Gene3D" id="3.40.50.10790">
    <property type="entry name" value="S-adenosyl-l-methionine hydroxide adenosyltransferase, N-terminal"/>
    <property type="match status" value="1"/>
</dbReference>
<dbReference type="HOGENOM" id="CLU_424969_0_0_0"/>
<dbReference type="STRING" id="1006576.DTL3_0877"/>
<evidence type="ECO:0000259" key="4">
    <source>
        <dbReference type="Pfam" id="PF20257"/>
    </source>
</evidence>
<dbReference type="PATRIC" id="fig|1006576.9.peg.865"/>
<organism evidence="5 6">
    <name type="scientific">Defluviitoga tunisiensis</name>
    <dbReference type="NCBI Taxonomy" id="1006576"/>
    <lineage>
        <taxon>Bacteria</taxon>
        <taxon>Thermotogati</taxon>
        <taxon>Thermotogota</taxon>
        <taxon>Thermotogae</taxon>
        <taxon>Petrotogales</taxon>
        <taxon>Petrotogaceae</taxon>
        <taxon>Defluviitoga</taxon>
    </lineage>
</organism>
<dbReference type="Pfam" id="PF01887">
    <property type="entry name" value="SAM_HAT_N"/>
    <property type="match status" value="1"/>
</dbReference>
<dbReference type="InterPro" id="IPR046469">
    <property type="entry name" value="SAM_HAT_N"/>
</dbReference>
<comment type="similarity">
    <text evidence="2">Belongs to the SAM hydrolase / SAM-dependent halogenase family.</text>
</comment>
<feature type="domain" description="S-adenosyl-l-methionine hydroxide adenosyltransferase C-terminal" evidence="4">
    <location>
        <begin position="211"/>
        <end position="305"/>
    </location>
</feature>
<dbReference type="PANTHER" id="PTHR35092">
    <property type="entry name" value="CHLORINASE MJ1651"/>
    <property type="match status" value="1"/>
</dbReference>
<evidence type="ECO:0000259" key="3">
    <source>
        <dbReference type="Pfam" id="PF01887"/>
    </source>
</evidence>
<feature type="domain" description="S-adenosyl-l-methionine hydroxide adenosyltransferase N-terminal" evidence="3">
    <location>
        <begin position="39"/>
        <end position="187"/>
    </location>
</feature>
<dbReference type="AlphaFoldDB" id="A0A0C7P2L3"/>
<dbReference type="GO" id="GO:0004721">
    <property type="term" value="F:phosphoprotein phosphatase activity"/>
    <property type="evidence" value="ECO:0007669"/>
    <property type="project" value="InterPro"/>
</dbReference>
<dbReference type="Pfam" id="PF13350">
    <property type="entry name" value="Y_phosphatase3"/>
    <property type="match status" value="1"/>
</dbReference>
<dbReference type="Proteomes" id="UP000032809">
    <property type="component" value="Chromosome I"/>
</dbReference>
<dbReference type="InterPro" id="IPR023227">
    <property type="entry name" value="SAM_OH_AdoTrfase_C_sf"/>
</dbReference>
<dbReference type="GO" id="GO:0016740">
    <property type="term" value="F:transferase activity"/>
    <property type="evidence" value="ECO:0007669"/>
    <property type="project" value="UniProtKB-KW"/>
</dbReference>
<gene>
    <name evidence="5" type="ORF">DTL3_0877</name>
</gene>
<dbReference type="InterPro" id="IPR046470">
    <property type="entry name" value="SAM_HAT_C"/>
</dbReference>
<dbReference type="InterPro" id="IPR023228">
    <property type="entry name" value="SAM_OH_AdoTrfase_N_sf"/>
</dbReference>
<dbReference type="EMBL" id="LN824141">
    <property type="protein sequence ID" value="CEP78184.1"/>
    <property type="molecule type" value="Genomic_DNA"/>
</dbReference>
<feature type="domain" description="S-adenosyl-l-methionine hydroxide adenosyltransferase C-terminal" evidence="4">
    <location>
        <begin position="317"/>
        <end position="404"/>
    </location>
</feature>
<keyword evidence="5" id="KW-0808">Transferase</keyword>
<dbReference type="SUPFAM" id="SSF102522">
    <property type="entry name" value="Bacterial fluorinating enzyme, N-terminal domain"/>
    <property type="match status" value="1"/>
</dbReference>
<dbReference type="InterPro" id="IPR002747">
    <property type="entry name" value="SAM_OH_AdoTrfase"/>
</dbReference>
<evidence type="ECO:0000256" key="1">
    <source>
        <dbReference type="ARBA" id="ARBA00022691"/>
    </source>
</evidence>
<dbReference type="Pfam" id="PF20257">
    <property type="entry name" value="SAM_HAT_C"/>
    <property type="match status" value="2"/>
</dbReference>
<keyword evidence="1" id="KW-0949">S-adenosyl-L-methionine</keyword>
<dbReference type="Gene3D" id="3.90.190.10">
    <property type="entry name" value="Protein tyrosine phosphatase superfamily"/>
    <property type="match status" value="1"/>
</dbReference>
<dbReference type="InterPro" id="IPR029021">
    <property type="entry name" value="Prot-tyrosine_phosphatase-like"/>
</dbReference>
<accession>A0A0C7P2L3</accession>